<reference evidence="1" key="1">
    <citation type="submission" date="2024-06" db="EMBL/GenBank/DDBJ databases">
        <authorList>
            <person name="Melgar S."/>
            <person name="Ryabinky S."/>
            <person name="Merugu K."/>
            <person name="Desisa B."/>
            <person name="Truong H."/>
            <person name="Jamal R."/>
            <person name="Sandhu A."/>
            <person name="Johnson A."/>
        </authorList>
    </citation>
    <scope>NUCLEOTIDE SEQUENCE</scope>
</reference>
<accession>A0AAU8KXR4</accession>
<sequence length="159" mass="18595">MKPDYSRFNPSTDGKNHINIYSRGRTELGRWLSHFQHHPIETEDGVFNSLEGYWYWLESYHDDLRLVSGIEAKTLGQRLRPSYAVGDIKPPDKTNKILKATKTKLDTMPSDIRDLFYANNLPFIHAYLHNGDYTIQSSMDGIIAYISQYRAINKLWRKK</sequence>
<organism evidence="1">
    <name type="scientific">Serratia phage Kevin</name>
    <dbReference type="NCBI Taxonomy" id="3161161"/>
    <lineage>
        <taxon>Viruses</taxon>
        <taxon>Duplodnaviria</taxon>
        <taxon>Heunggongvirae</taxon>
        <taxon>Uroviricota</taxon>
        <taxon>Caudoviricetes</taxon>
        <taxon>Pantevenvirales</taxon>
        <taxon>Ackermannviridae</taxon>
        <taxon>Miltonvirus</taxon>
    </lineage>
</organism>
<protein>
    <submittedName>
        <fullName evidence="1">Uncharacterized protein</fullName>
    </submittedName>
</protein>
<name>A0AAU8KXR4_9CAUD</name>
<evidence type="ECO:0000313" key="1">
    <source>
        <dbReference type="EMBL" id="XCN28058.1"/>
    </source>
</evidence>
<proteinExistence type="predicted"/>
<dbReference type="EMBL" id="PP869623">
    <property type="protein sequence ID" value="XCN28058.1"/>
    <property type="molecule type" value="Genomic_DNA"/>
</dbReference>